<organism evidence="2 3">
    <name type="scientific">Mesorhabditis belari</name>
    <dbReference type="NCBI Taxonomy" id="2138241"/>
    <lineage>
        <taxon>Eukaryota</taxon>
        <taxon>Metazoa</taxon>
        <taxon>Ecdysozoa</taxon>
        <taxon>Nematoda</taxon>
        <taxon>Chromadorea</taxon>
        <taxon>Rhabditida</taxon>
        <taxon>Rhabditina</taxon>
        <taxon>Rhabditomorpha</taxon>
        <taxon>Rhabditoidea</taxon>
        <taxon>Rhabditidae</taxon>
        <taxon>Mesorhabditinae</taxon>
        <taxon>Mesorhabditis</taxon>
    </lineage>
</organism>
<dbReference type="AlphaFoldDB" id="A0AAF3F3J8"/>
<dbReference type="Proteomes" id="UP000887575">
    <property type="component" value="Unassembled WGS sequence"/>
</dbReference>
<evidence type="ECO:0000313" key="2">
    <source>
        <dbReference type="Proteomes" id="UP000887575"/>
    </source>
</evidence>
<keyword evidence="2" id="KW-1185">Reference proteome</keyword>
<accession>A0AAF3F3J8</accession>
<feature type="region of interest" description="Disordered" evidence="1">
    <location>
        <begin position="1"/>
        <end position="35"/>
    </location>
</feature>
<sequence length="91" mass="10993">MEQPQSRLQKKRERKRAEAQRLQEEQRHDREMKADKASEAFWKAFEDEEKRRNLRAIVLPKLFRPIDTRQQISAEQLDTSIRIGGFIKKNE</sequence>
<dbReference type="WBParaSite" id="MBELARI_LOCUS21106">
    <property type="protein sequence ID" value="MBELARI_LOCUS21106"/>
    <property type="gene ID" value="MBELARI_LOCUS21106"/>
</dbReference>
<reference evidence="3" key="1">
    <citation type="submission" date="2024-02" db="UniProtKB">
        <authorList>
            <consortium name="WormBaseParasite"/>
        </authorList>
    </citation>
    <scope>IDENTIFICATION</scope>
</reference>
<evidence type="ECO:0000256" key="1">
    <source>
        <dbReference type="SAM" id="MobiDB-lite"/>
    </source>
</evidence>
<proteinExistence type="predicted"/>
<protein>
    <submittedName>
        <fullName evidence="3">Uncharacterized protein</fullName>
    </submittedName>
</protein>
<feature type="compositionally biased region" description="Basic and acidic residues" evidence="1">
    <location>
        <begin position="15"/>
        <end position="35"/>
    </location>
</feature>
<name>A0AAF3F3J8_9BILA</name>
<evidence type="ECO:0000313" key="3">
    <source>
        <dbReference type="WBParaSite" id="MBELARI_LOCUS21106"/>
    </source>
</evidence>